<evidence type="ECO:0000259" key="13">
    <source>
        <dbReference type="Pfam" id="PF08532"/>
    </source>
</evidence>
<dbReference type="Gene3D" id="3.40.50.880">
    <property type="match status" value="1"/>
</dbReference>
<dbReference type="EC" id="3.2.1.23" evidence="3 8"/>
<dbReference type="Pfam" id="PF02449">
    <property type="entry name" value="Glyco_hydro_42"/>
    <property type="match status" value="1"/>
</dbReference>
<dbReference type="PIRSF" id="PIRSF001084">
    <property type="entry name" value="B-galactosidase"/>
    <property type="match status" value="1"/>
</dbReference>
<evidence type="ECO:0000256" key="3">
    <source>
        <dbReference type="ARBA" id="ARBA00012756"/>
    </source>
</evidence>
<dbReference type="Gene3D" id="3.20.20.80">
    <property type="entry name" value="Glycosidases"/>
    <property type="match status" value="1"/>
</dbReference>
<comment type="catalytic activity">
    <reaction evidence="1 8">
        <text>Hydrolysis of terminal non-reducing beta-D-galactose residues in beta-D-galactosides.</text>
        <dbReference type="EC" id="3.2.1.23"/>
    </reaction>
</comment>
<dbReference type="InterPro" id="IPR013739">
    <property type="entry name" value="Beta_galactosidase_C"/>
</dbReference>
<evidence type="ECO:0000256" key="10">
    <source>
        <dbReference type="PIRSR" id="PIRSR001084-2"/>
    </source>
</evidence>
<comment type="similarity">
    <text evidence="2 8">Belongs to the glycosyl hydrolase 42 family.</text>
</comment>
<feature type="binding site" evidence="11">
    <location>
        <position position="111"/>
    </location>
    <ligand>
        <name>Zn(2+)</name>
        <dbReference type="ChEBI" id="CHEBI:29105"/>
    </ligand>
</feature>
<reference evidence="15" key="1">
    <citation type="journal article" date="2014" name="Int. J. Syst. Evol. Microbiol.">
        <title>Complete genome sequence of Corynebacterium casei LMG S-19264T (=DSM 44701T), isolated from a smear-ripened cheese.</title>
        <authorList>
            <consortium name="US DOE Joint Genome Institute (JGI-PGF)"/>
            <person name="Walter F."/>
            <person name="Albersmeier A."/>
            <person name="Kalinowski J."/>
            <person name="Ruckert C."/>
        </authorList>
    </citation>
    <scope>NUCLEOTIDE SEQUENCE</scope>
    <source>
        <strain evidence="15">CGMCC 1.12754</strain>
    </source>
</reference>
<proteinExistence type="inferred from homology"/>
<feature type="domain" description="Glycoside hydrolase family 42 N-terminal" evidence="12">
    <location>
        <begin position="13"/>
        <end position="374"/>
    </location>
</feature>
<dbReference type="AlphaFoldDB" id="A0A917HAU0"/>
<dbReference type="InterPro" id="IPR013738">
    <property type="entry name" value="Beta_galactosidase_Trimer"/>
</dbReference>
<feature type="binding site" evidence="10">
    <location>
        <position position="145"/>
    </location>
    <ligand>
        <name>substrate</name>
    </ligand>
</feature>
<keyword evidence="4 11" id="KW-0479">Metal-binding</keyword>
<protein>
    <recommendedName>
        <fullName evidence="3 8">Beta-galactosidase</fullName>
        <shortName evidence="8">Beta-gal</shortName>
        <ecNumber evidence="3 8">3.2.1.23</ecNumber>
    </recommendedName>
</protein>
<dbReference type="GO" id="GO:0046872">
    <property type="term" value="F:metal ion binding"/>
    <property type="evidence" value="ECO:0007669"/>
    <property type="project" value="UniProtKB-KW"/>
</dbReference>
<dbReference type="InterPro" id="IPR017853">
    <property type="entry name" value="GH"/>
</dbReference>
<dbReference type="GO" id="GO:0006012">
    <property type="term" value="P:galactose metabolic process"/>
    <property type="evidence" value="ECO:0007669"/>
    <property type="project" value="InterPro"/>
</dbReference>
<dbReference type="InterPro" id="IPR013529">
    <property type="entry name" value="Glyco_hydro_42_N"/>
</dbReference>
<evidence type="ECO:0000256" key="2">
    <source>
        <dbReference type="ARBA" id="ARBA00005940"/>
    </source>
</evidence>
<sequence>MKQAETISIGAGYYPDHWPRERWHEDINLMKEAGIKVLRLAELSWSFLEPREGEFDFAWLDDFIALASGEGLQIILSTPIEASPVWLRHKHPEVVRTDSFGRIHGDRGMHCHNNSDFIFYVNRIVTKMAKHYANNPAVIGWQIDNELRNVDCYCGECQVAFRNWLKDRYGFLGGLNDAWGTCFWSQVYHEWDEVTLPSADQLTISVSQKLDFTRFGSDSTVNHLNRQVDIIRSYAPHHFITHNMLGWYPKLNAYKLAEKLDFISWDCYPHVDGDNNIECFLHDHYRAVKGKGHWVMEQKNGYFNYSDYNLAIEPGLIRLWTYQDIARGSDGVMYYRWRSNKYSGEQNPNGLLRHDGTPRRPYYEVQQVTNELEKFGSELISTTVEAPVALIYSYDQMWAFEAHVQYKNFDHREHLLTYYRQLTRLGITADLVDPTADLSKYKMVIAPSMAMISDEIHANFTSYAENGGCLIIGARSGMKTWSNTTHEMAWPGLLGEMAGVAVDEFEVLPDKYANSITYNGKDYPVKVWLDMLDTKTAESLATYNEKFYAGRTAISKNNFGKGVVYYAGVMGNSELAYDLLADIAKERNLSVTLLPAGVYVSTRSNEACSYTFYININREPVHVILPEDGVDVIQEKKVSGEVGIEGLDVLIVKFSK</sequence>
<dbReference type="PANTHER" id="PTHR36447">
    <property type="entry name" value="BETA-GALACTOSIDASE GANA"/>
    <property type="match status" value="1"/>
</dbReference>
<dbReference type="PANTHER" id="PTHR36447:SF2">
    <property type="entry name" value="BETA-GALACTOSIDASE YESZ"/>
    <property type="match status" value="1"/>
</dbReference>
<dbReference type="RefSeq" id="WP_188454908.1">
    <property type="nucleotide sequence ID" value="NZ_BMFR01000005.1"/>
</dbReference>
<feature type="domain" description="Beta-galactosidase trimerisation" evidence="13">
    <location>
        <begin position="386"/>
        <end position="589"/>
    </location>
</feature>
<dbReference type="InterPro" id="IPR013780">
    <property type="entry name" value="Glyco_hydro_b"/>
</dbReference>
<comment type="caution">
    <text evidence="15">The sequence shown here is derived from an EMBL/GenBank/DDBJ whole genome shotgun (WGS) entry which is preliminary data.</text>
</comment>
<evidence type="ECO:0000256" key="9">
    <source>
        <dbReference type="PIRSR" id="PIRSR001084-1"/>
    </source>
</evidence>
<dbReference type="SUPFAM" id="SSF51445">
    <property type="entry name" value="(Trans)glycosidases"/>
    <property type="match status" value="1"/>
</dbReference>
<dbReference type="Gene3D" id="2.60.40.1180">
    <property type="entry name" value="Golgi alpha-mannosidase II"/>
    <property type="match status" value="1"/>
</dbReference>
<dbReference type="GO" id="GO:0009341">
    <property type="term" value="C:beta-galactosidase complex"/>
    <property type="evidence" value="ECO:0007669"/>
    <property type="project" value="InterPro"/>
</dbReference>
<keyword evidence="7 8" id="KW-0326">Glycosidase</keyword>
<accession>A0A917HAU0</accession>
<keyword evidence="6 11" id="KW-0862">Zinc</keyword>
<keyword evidence="16" id="KW-1185">Reference proteome</keyword>
<dbReference type="GO" id="GO:0004565">
    <property type="term" value="F:beta-galactosidase activity"/>
    <property type="evidence" value="ECO:0007669"/>
    <property type="project" value="UniProtKB-EC"/>
</dbReference>
<evidence type="ECO:0000256" key="6">
    <source>
        <dbReference type="ARBA" id="ARBA00022833"/>
    </source>
</evidence>
<dbReference type="Pfam" id="PF08532">
    <property type="entry name" value="Glyco_hydro_42M"/>
    <property type="match status" value="1"/>
</dbReference>
<dbReference type="Proteomes" id="UP000622860">
    <property type="component" value="Unassembled WGS sequence"/>
</dbReference>
<feature type="active site" description="Proton donor" evidence="9">
    <location>
        <position position="146"/>
    </location>
</feature>
<gene>
    <name evidence="15" type="ORF">GCM10011398_16410</name>
</gene>
<feature type="domain" description="Beta-galactosidase C-terminal" evidence="14">
    <location>
        <begin position="597"/>
        <end position="653"/>
    </location>
</feature>
<dbReference type="InterPro" id="IPR003476">
    <property type="entry name" value="Glyco_hydro_42"/>
</dbReference>
<dbReference type="EMBL" id="BMFR01000005">
    <property type="protein sequence ID" value="GGG72758.1"/>
    <property type="molecule type" value="Genomic_DNA"/>
</dbReference>
<dbReference type="InterPro" id="IPR029062">
    <property type="entry name" value="Class_I_gatase-like"/>
</dbReference>
<evidence type="ECO:0000256" key="7">
    <source>
        <dbReference type="ARBA" id="ARBA00023295"/>
    </source>
</evidence>
<feature type="binding site" evidence="10">
    <location>
        <position position="107"/>
    </location>
    <ligand>
        <name>substrate</name>
    </ligand>
</feature>
<dbReference type="Pfam" id="PF08533">
    <property type="entry name" value="Glyco_hydro_42C"/>
    <property type="match status" value="1"/>
</dbReference>
<evidence type="ECO:0000313" key="15">
    <source>
        <dbReference type="EMBL" id="GGG72758.1"/>
    </source>
</evidence>
<evidence type="ECO:0000313" key="16">
    <source>
        <dbReference type="Proteomes" id="UP000622860"/>
    </source>
</evidence>
<evidence type="ECO:0000256" key="5">
    <source>
        <dbReference type="ARBA" id="ARBA00022801"/>
    </source>
</evidence>
<evidence type="ECO:0000256" key="1">
    <source>
        <dbReference type="ARBA" id="ARBA00001412"/>
    </source>
</evidence>
<evidence type="ECO:0000256" key="11">
    <source>
        <dbReference type="PIRSR" id="PIRSR001084-3"/>
    </source>
</evidence>
<feature type="active site" description="Nucleophile" evidence="9">
    <location>
        <position position="297"/>
    </location>
</feature>
<evidence type="ECO:0000259" key="14">
    <source>
        <dbReference type="Pfam" id="PF08533"/>
    </source>
</evidence>
<name>A0A917HAU0_9BACI</name>
<keyword evidence="5 8" id="KW-0378">Hydrolase</keyword>
<evidence type="ECO:0000256" key="8">
    <source>
        <dbReference type="PIRNR" id="PIRNR001084"/>
    </source>
</evidence>
<dbReference type="SUPFAM" id="SSF52317">
    <property type="entry name" value="Class I glutamine amidotransferase-like"/>
    <property type="match status" value="1"/>
</dbReference>
<feature type="binding site" evidence="11">
    <location>
        <position position="157"/>
    </location>
    <ligand>
        <name>Zn(2+)</name>
        <dbReference type="ChEBI" id="CHEBI:29105"/>
    </ligand>
</feature>
<reference evidence="15" key="2">
    <citation type="submission" date="2020-09" db="EMBL/GenBank/DDBJ databases">
        <authorList>
            <person name="Sun Q."/>
            <person name="Zhou Y."/>
        </authorList>
    </citation>
    <scope>NUCLEOTIDE SEQUENCE</scope>
    <source>
        <strain evidence="15">CGMCC 1.12754</strain>
    </source>
</reference>
<evidence type="ECO:0000259" key="12">
    <source>
        <dbReference type="Pfam" id="PF02449"/>
    </source>
</evidence>
<dbReference type="CDD" id="cd03143">
    <property type="entry name" value="A4_beta-galactosidase_middle_domain"/>
    <property type="match status" value="1"/>
</dbReference>
<feature type="binding site" evidence="11">
    <location>
        <position position="152"/>
    </location>
    <ligand>
        <name>Zn(2+)</name>
        <dbReference type="ChEBI" id="CHEBI:29105"/>
    </ligand>
</feature>
<feature type="binding site" evidence="11">
    <location>
        <position position="154"/>
    </location>
    <ligand>
        <name>Zn(2+)</name>
        <dbReference type="ChEBI" id="CHEBI:29105"/>
    </ligand>
</feature>
<evidence type="ECO:0000256" key="4">
    <source>
        <dbReference type="ARBA" id="ARBA00022723"/>
    </source>
</evidence>
<organism evidence="15 16">
    <name type="scientific">Virgibacillus oceani</name>
    <dbReference type="NCBI Taxonomy" id="1479511"/>
    <lineage>
        <taxon>Bacteria</taxon>
        <taxon>Bacillati</taxon>
        <taxon>Bacillota</taxon>
        <taxon>Bacilli</taxon>
        <taxon>Bacillales</taxon>
        <taxon>Bacillaceae</taxon>
        <taxon>Virgibacillus</taxon>
    </lineage>
</organism>